<gene>
    <name evidence="2" type="ORF">SFLOR_v1c06730</name>
</gene>
<feature type="transmembrane region" description="Helical" evidence="1">
    <location>
        <begin position="15"/>
        <end position="35"/>
    </location>
</feature>
<feature type="transmembrane region" description="Helical" evidence="1">
    <location>
        <begin position="145"/>
        <end position="168"/>
    </location>
</feature>
<protein>
    <submittedName>
        <fullName evidence="2">Uncharacterized protein</fullName>
    </submittedName>
</protein>
<accession>A0A2K8SE39</accession>
<reference evidence="2 3" key="1">
    <citation type="submission" date="2017-12" db="EMBL/GenBank/DDBJ databases">
        <title>Complete genome sequence of Spiroplasma floricola 23-6 (ATCC 29989).</title>
        <authorList>
            <person name="Tsai Y.-M."/>
            <person name="Wu P.-S."/>
            <person name="Lo W.-S."/>
            <person name="Kuo C.-H."/>
        </authorList>
    </citation>
    <scope>NUCLEOTIDE SEQUENCE [LARGE SCALE GENOMIC DNA]</scope>
    <source>
        <strain evidence="2 3">23-6</strain>
    </source>
</reference>
<keyword evidence="3" id="KW-1185">Reference proteome</keyword>
<feature type="transmembrane region" description="Helical" evidence="1">
    <location>
        <begin position="214"/>
        <end position="234"/>
    </location>
</feature>
<dbReference type="Proteomes" id="UP000231823">
    <property type="component" value="Chromosome"/>
</dbReference>
<organism evidence="2 3">
    <name type="scientific">Spiroplasma floricola 23-6</name>
    <dbReference type="NCBI Taxonomy" id="1336749"/>
    <lineage>
        <taxon>Bacteria</taxon>
        <taxon>Bacillati</taxon>
        <taxon>Mycoplasmatota</taxon>
        <taxon>Mollicutes</taxon>
        <taxon>Entomoplasmatales</taxon>
        <taxon>Spiroplasmataceae</taxon>
        <taxon>Spiroplasma</taxon>
    </lineage>
</organism>
<feature type="transmembrane region" description="Helical" evidence="1">
    <location>
        <begin position="94"/>
        <end position="119"/>
    </location>
</feature>
<dbReference type="RefSeq" id="WP_100916698.1">
    <property type="nucleotide sequence ID" value="NZ_CP025057.1"/>
</dbReference>
<keyword evidence="1" id="KW-0812">Transmembrane</keyword>
<keyword evidence="1" id="KW-0472">Membrane</keyword>
<feature type="transmembrane region" description="Helical" evidence="1">
    <location>
        <begin position="56"/>
        <end position="79"/>
    </location>
</feature>
<evidence type="ECO:0000313" key="2">
    <source>
        <dbReference type="EMBL" id="AUB31721.1"/>
    </source>
</evidence>
<proteinExistence type="predicted"/>
<keyword evidence="1" id="KW-1133">Transmembrane helix</keyword>
<dbReference type="KEGG" id="sfz:SFLOR_v1c06730"/>
<dbReference type="AlphaFoldDB" id="A0A2K8SE39"/>
<dbReference type="EMBL" id="CP025057">
    <property type="protein sequence ID" value="AUB31721.1"/>
    <property type="molecule type" value="Genomic_DNA"/>
</dbReference>
<feature type="transmembrane region" description="Helical" evidence="1">
    <location>
        <begin position="180"/>
        <end position="202"/>
    </location>
</feature>
<evidence type="ECO:0000256" key="1">
    <source>
        <dbReference type="SAM" id="Phobius"/>
    </source>
</evidence>
<sequence>MEKKWLDGSILRRTIFIYTIIALFCSVAFIIWLNLISKLFIQNSNDKSFLVKLKGFGGIIDVILTIAIFVSYAYIIFAIQNAWVKIDKGIITKYLVLGIFDVFSIIFIPTYILSIVYYIKATRKLNINYSDPNFKTESIKTLKIVCFWQFFFNFFLEIYFWITLIWAILDKDETFKSSLITTIILISLLYTTCIIYIFSLLADKEIKFSKKEQIILLSFLAIPCLNYLTFLIIFNTSKTRKNGIKNEENIVLE</sequence>
<name>A0A2K8SE39_9MOLU</name>
<evidence type="ECO:0000313" key="3">
    <source>
        <dbReference type="Proteomes" id="UP000231823"/>
    </source>
</evidence>